<organism evidence="2 3">
    <name type="scientific">Ancylostoma duodenale</name>
    <dbReference type="NCBI Taxonomy" id="51022"/>
    <lineage>
        <taxon>Eukaryota</taxon>
        <taxon>Metazoa</taxon>
        <taxon>Ecdysozoa</taxon>
        <taxon>Nematoda</taxon>
        <taxon>Chromadorea</taxon>
        <taxon>Rhabditida</taxon>
        <taxon>Rhabditina</taxon>
        <taxon>Rhabditomorpha</taxon>
        <taxon>Strongyloidea</taxon>
        <taxon>Ancylostomatidae</taxon>
        <taxon>Ancylostomatinae</taxon>
        <taxon>Ancylostoma</taxon>
    </lineage>
</organism>
<evidence type="ECO:0000256" key="1">
    <source>
        <dbReference type="SAM" id="MobiDB-lite"/>
    </source>
</evidence>
<dbReference type="InterPro" id="IPR004245">
    <property type="entry name" value="DUF229"/>
</dbReference>
<dbReference type="PANTHER" id="PTHR10974">
    <property type="entry name" value="FI08016P-RELATED"/>
    <property type="match status" value="1"/>
</dbReference>
<dbReference type="EMBL" id="KN743619">
    <property type="protein sequence ID" value="KIH52449.1"/>
    <property type="molecule type" value="Genomic_DNA"/>
</dbReference>
<feature type="compositionally biased region" description="Polar residues" evidence="1">
    <location>
        <begin position="7"/>
        <end position="19"/>
    </location>
</feature>
<dbReference type="AlphaFoldDB" id="A0A0C2G0L9"/>
<name>A0A0C2G0L9_9BILA</name>
<reference evidence="2 3" key="1">
    <citation type="submission" date="2013-12" db="EMBL/GenBank/DDBJ databases">
        <title>Draft genome of the parsitic nematode Ancylostoma duodenale.</title>
        <authorList>
            <person name="Mitreva M."/>
        </authorList>
    </citation>
    <scope>NUCLEOTIDE SEQUENCE [LARGE SCALE GENOMIC DNA]</scope>
    <source>
        <strain evidence="2 3">Zhejiang</strain>
    </source>
</reference>
<dbReference type="Gene3D" id="3.40.720.10">
    <property type="entry name" value="Alkaline Phosphatase, subunit A"/>
    <property type="match status" value="1"/>
</dbReference>
<evidence type="ECO:0000313" key="3">
    <source>
        <dbReference type="Proteomes" id="UP000054047"/>
    </source>
</evidence>
<dbReference type="OrthoDB" id="5862419at2759"/>
<dbReference type="GO" id="GO:0005615">
    <property type="term" value="C:extracellular space"/>
    <property type="evidence" value="ECO:0007669"/>
    <property type="project" value="TreeGrafter"/>
</dbReference>
<dbReference type="Pfam" id="PF02995">
    <property type="entry name" value="DUF229"/>
    <property type="match status" value="1"/>
</dbReference>
<evidence type="ECO:0008006" key="4">
    <source>
        <dbReference type="Google" id="ProtNLM"/>
    </source>
</evidence>
<evidence type="ECO:0000313" key="2">
    <source>
        <dbReference type="EMBL" id="KIH52449.1"/>
    </source>
</evidence>
<protein>
    <recommendedName>
        <fullName evidence="4">Sulfatase N-terminal domain-containing protein</fullName>
    </recommendedName>
</protein>
<dbReference type="PANTHER" id="PTHR10974:SF75">
    <property type="entry name" value="SULFATASE DOMAIN-CONTAINING PROTEIN"/>
    <property type="match status" value="1"/>
</dbReference>
<sequence>MDAVQMESLNKVTDNSRPNGKSIEKVSRVNKPAEPPDWNNDEICYKYMDEYPYYLEEYRKKGYKVRPFDLNYWDKRFHDNLAGNTCGESHLYMLDYYEKFMNSYPGVPKIAQAWPTELGHEDVGNLYHADSHFLEFLRRNQKNLDNSFFFFAGDHGPRTNGMEKVRLGRYENRNPFLVVVLPKYLRKTAVQEQLREKSLQLMTHFDLHATFMDILHVGIFSCKNSFF</sequence>
<proteinExistence type="predicted"/>
<accession>A0A0C2G0L9</accession>
<gene>
    <name evidence="2" type="ORF">ANCDUO_17451</name>
</gene>
<keyword evidence="3" id="KW-1185">Reference proteome</keyword>
<feature type="region of interest" description="Disordered" evidence="1">
    <location>
        <begin position="1"/>
        <end position="33"/>
    </location>
</feature>
<dbReference type="SUPFAM" id="SSF53649">
    <property type="entry name" value="Alkaline phosphatase-like"/>
    <property type="match status" value="1"/>
</dbReference>
<dbReference type="Proteomes" id="UP000054047">
    <property type="component" value="Unassembled WGS sequence"/>
</dbReference>
<dbReference type="InterPro" id="IPR017850">
    <property type="entry name" value="Alkaline_phosphatase_core_sf"/>
</dbReference>